<dbReference type="PANTHER" id="PTHR11067:SF9">
    <property type="entry name" value="INOSINE TRIPHOSPHATE PYROPHOSPHATASE"/>
    <property type="match status" value="1"/>
</dbReference>
<organism evidence="12 13">
    <name type="scientific">Acinetobacter populi</name>
    <dbReference type="NCBI Taxonomy" id="1582270"/>
    <lineage>
        <taxon>Bacteria</taxon>
        <taxon>Pseudomonadati</taxon>
        <taxon>Pseudomonadota</taxon>
        <taxon>Gammaproteobacteria</taxon>
        <taxon>Moraxellales</taxon>
        <taxon>Moraxellaceae</taxon>
        <taxon>Acinetobacter</taxon>
    </lineage>
</organism>
<dbReference type="Gene3D" id="3.90.950.10">
    <property type="match status" value="1"/>
</dbReference>
<proteinExistence type="inferred from homology"/>
<evidence type="ECO:0000256" key="5">
    <source>
        <dbReference type="ARBA" id="ARBA00022801"/>
    </source>
</evidence>
<feature type="binding site" evidence="10">
    <location>
        <position position="84"/>
    </location>
    <ligand>
        <name>substrate</name>
    </ligand>
</feature>
<dbReference type="InterPro" id="IPR029001">
    <property type="entry name" value="ITPase-like_fam"/>
</dbReference>
<evidence type="ECO:0000313" key="12">
    <source>
        <dbReference type="EMBL" id="OUY08586.1"/>
    </source>
</evidence>
<evidence type="ECO:0000256" key="11">
    <source>
        <dbReference type="RuleBase" id="RU003781"/>
    </source>
</evidence>
<dbReference type="GO" id="GO:0017111">
    <property type="term" value="F:ribonucleoside triphosphate phosphatase activity"/>
    <property type="evidence" value="ECO:0007669"/>
    <property type="project" value="InterPro"/>
</dbReference>
<dbReference type="OrthoDB" id="9807456at2"/>
<dbReference type="HAMAP" id="MF_01405">
    <property type="entry name" value="Non_canon_purine_NTPase"/>
    <property type="match status" value="1"/>
</dbReference>
<keyword evidence="13" id="KW-1185">Reference proteome</keyword>
<dbReference type="GO" id="GO:0035870">
    <property type="term" value="F:dITP diphosphatase activity"/>
    <property type="evidence" value="ECO:0007669"/>
    <property type="project" value="UniProtKB-UniRule"/>
</dbReference>
<evidence type="ECO:0000256" key="8">
    <source>
        <dbReference type="ARBA" id="ARBA00051875"/>
    </source>
</evidence>
<comment type="cofactor">
    <cofactor evidence="10">
        <name>Mg(2+)</name>
        <dbReference type="ChEBI" id="CHEBI:18420"/>
    </cofactor>
    <text evidence="10">Binds 1 Mg(2+) ion per subunit.</text>
</comment>
<dbReference type="GO" id="GO:0009146">
    <property type="term" value="P:purine nucleoside triphosphate catabolic process"/>
    <property type="evidence" value="ECO:0007669"/>
    <property type="project" value="UniProtKB-UniRule"/>
</dbReference>
<evidence type="ECO:0000256" key="6">
    <source>
        <dbReference type="ARBA" id="ARBA00022842"/>
    </source>
</evidence>
<dbReference type="GO" id="GO:0036220">
    <property type="term" value="F:ITP diphosphatase activity"/>
    <property type="evidence" value="ECO:0007669"/>
    <property type="project" value="UniProtKB-UniRule"/>
</dbReference>
<dbReference type="NCBIfam" id="TIGR00042">
    <property type="entry name" value="RdgB/HAM1 family non-canonical purine NTP pyrophosphatase"/>
    <property type="match status" value="1"/>
</dbReference>
<dbReference type="GO" id="GO:0046872">
    <property type="term" value="F:metal ion binding"/>
    <property type="evidence" value="ECO:0007669"/>
    <property type="project" value="UniProtKB-KW"/>
</dbReference>
<dbReference type="GO" id="GO:0036222">
    <property type="term" value="F:XTP diphosphatase activity"/>
    <property type="evidence" value="ECO:0007669"/>
    <property type="project" value="UniProtKB-UniRule"/>
</dbReference>
<feature type="binding site" evidence="10">
    <location>
        <begin position="170"/>
        <end position="173"/>
    </location>
    <ligand>
        <name>substrate</name>
    </ligand>
</feature>
<comment type="catalytic activity">
    <reaction evidence="9 10">
        <text>XTP + H2O = XMP + diphosphate + H(+)</text>
        <dbReference type="Rhea" id="RHEA:28610"/>
        <dbReference type="ChEBI" id="CHEBI:15377"/>
        <dbReference type="ChEBI" id="CHEBI:15378"/>
        <dbReference type="ChEBI" id="CHEBI:33019"/>
        <dbReference type="ChEBI" id="CHEBI:57464"/>
        <dbReference type="ChEBI" id="CHEBI:61314"/>
        <dbReference type="EC" id="3.6.1.66"/>
    </reaction>
</comment>
<comment type="caution">
    <text evidence="12">The sequence shown here is derived from an EMBL/GenBank/DDBJ whole genome shotgun (WGS) entry which is preliminary data.</text>
</comment>
<dbReference type="RefSeq" id="WP_087619255.1">
    <property type="nucleotide sequence ID" value="NZ_NEXX01000001.1"/>
</dbReference>
<dbReference type="FunFam" id="3.90.950.10:FF:000001">
    <property type="entry name" value="dITP/XTP pyrophosphatase"/>
    <property type="match status" value="1"/>
</dbReference>
<evidence type="ECO:0000256" key="1">
    <source>
        <dbReference type="ARBA" id="ARBA00008023"/>
    </source>
</evidence>
<evidence type="ECO:0000256" key="7">
    <source>
        <dbReference type="ARBA" id="ARBA00023080"/>
    </source>
</evidence>
<feature type="binding site" evidence="10">
    <location>
        <begin position="198"/>
        <end position="199"/>
    </location>
    <ligand>
        <name>substrate</name>
    </ligand>
</feature>
<dbReference type="AlphaFoldDB" id="A0A1Z9Z2C0"/>
<evidence type="ECO:0000313" key="13">
    <source>
        <dbReference type="Proteomes" id="UP000196536"/>
    </source>
</evidence>
<feature type="active site" description="Proton acceptor" evidence="10">
    <location>
        <position position="83"/>
    </location>
</feature>
<dbReference type="EC" id="3.6.1.66" evidence="10"/>
<gene>
    <name evidence="12" type="ORF">CAP51_02955</name>
</gene>
<keyword evidence="4 10" id="KW-0547">Nucleotide-binding</keyword>
<comment type="subunit">
    <text evidence="2 10">Homodimer.</text>
</comment>
<dbReference type="SUPFAM" id="SSF52972">
    <property type="entry name" value="ITPase-like"/>
    <property type="match status" value="1"/>
</dbReference>
<evidence type="ECO:0000256" key="3">
    <source>
        <dbReference type="ARBA" id="ARBA00022723"/>
    </source>
</evidence>
<accession>A0A1Z9Z2C0</accession>
<protein>
    <recommendedName>
        <fullName evidence="10">dITP/XTP pyrophosphatase</fullName>
        <ecNumber evidence="10">3.6.1.66</ecNumber>
    </recommendedName>
    <alternativeName>
        <fullName evidence="10">Non-canonical purine NTP pyrophosphatase</fullName>
    </alternativeName>
    <alternativeName>
        <fullName evidence="10">Non-standard purine NTP pyrophosphatase</fullName>
    </alternativeName>
    <alternativeName>
        <fullName evidence="10">Nucleoside-triphosphate diphosphatase</fullName>
    </alternativeName>
    <alternativeName>
        <fullName evidence="10">Nucleoside-triphosphate pyrophosphatase</fullName>
        <shortName evidence="10">NTPase</shortName>
    </alternativeName>
</protein>
<dbReference type="CDD" id="cd00515">
    <property type="entry name" value="HAM1"/>
    <property type="match status" value="1"/>
</dbReference>
<keyword evidence="6 10" id="KW-0460">Magnesium</keyword>
<dbReference type="GO" id="GO:0009117">
    <property type="term" value="P:nucleotide metabolic process"/>
    <property type="evidence" value="ECO:0007669"/>
    <property type="project" value="UniProtKB-KW"/>
</dbReference>
<dbReference type="InterPro" id="IPR020922">
    <property type="entry name" value="dITP/XTP_pyrophosphatase"/>
</dbReference>
<feature type="binding site" evidence="10">
    <location>
        <position position="193"/>
    </location>
    <ligand>
        <name>substrate</name>
    </ligand>
</feature>
<keyword evidence="7 10" id="KW-0546">Nucleotide metabolism</keyword>
<feature type="binding site" evidence="10">
    <location>
        <position position="83"/>
    </location>
    <ligand>
        <name>Mg(2+)</name>
        <dbReference type="ChEBI" id="CHEBI:18420"/>
    </ligand>
</feature>
<comment type="caution">
    <text evidence="10">Lacks conserved residue(s) required for the propagation of feature annotation.</text>
</comment>
<reference evidence="12 13" key="1">
    <citation type="submission" date="2017-05" db="EMBL/GenBank/DDBJ databases">
        <title>Acinetobacter populi ANC 5415 (= PBJ7), whole genome shotgun sequencing project.</title>
        <authorList>
            <person name="Nemec A."/>
            <person name="Radolfova-Krizova L."/>
        </authorList>
    </citation>
    <scope>NUCLEOTIDE SEQUENCE [LARGE SCALE GENOMIC DNA]</scope>
    <source>
        <strain evidence="12 13">PBJ7</strain>
    </source>
</reference>
<dbReference type="Proteomes" id="UP000196536">
    <property type="component" value="Unassembled WGS sequence"/>
</dbReference>
<comment type="similarity">
    <text evidence="1 10 11">Belongs to the HAM1 NTPase family.</text>
</comment>
<name>A0A1Z9Z2C0_9GAMM</name>
<dbReference type="EMBL" id="NEXX01000001">
    <property type="protein sequence ID" value="OUY08586.1"/>
    <property type="molecule type" value="Genomic_DNA"/>
</dbReference>
<comment type="catalytic activity">
    <reaction evidence="10">
        <text>ITP + H2O = IMP + diphosphate + H(+)</text>
        <dbReference type="Rhea" id="RHEA:29399"/>
        <dbReference type="ChEBI" id="CHEBI:15377"/>
        <dbReference type="ChEBI" id="CHEBI:15378"/>
        <dbReference type="ChEBI" id="CHEBI:33019"/>
        <dbReference type="ChEBI" id="CHEBI:58053"/>
        <dbReference type="ChEBI" id="CHEBI:61402"/>
        <dbReference type="EC" id="3.6.1.66"/>
    </reaction>
</comment>
<evidence type="ECO:0000256" key="9">
    <source>
        <dbReference type="ARBA" id="ARBA00052017"/>
    </source>
</evidence>
<dbReference type="GO" id="GO:0005829">
    <property type="term" value="C:cytosol"/>
    <property type="evidence" value="ECO:0007669"/>
    <property type="project" value="TreeGrafter"/>
</dbReference>
<keyword evidence="5 10" id="KW-0378">Hydrolase</keyword>
<comment type="function">
    <text evidence="10">Pyrophosphatase that catalyzes the hydrolysis of nucleoside triphosphates to their monophosphate derivatives, with a high preference for the non-canonical purine nucleotides XTP (xanthosine triphosphate), dITP (deoxyinosine triphosphate) and ITP. Seems to function as a house-cleaning enzyme that removes non-canonical purine nucleotides from the nucleotide pool, thus preventing their incorporation into DNA/RNA and avoiding chromosomal lesions.</text>
</comment>
<evidence type="ECO:0000256" key="2">
    <source>
        <dbReference type="ARBA" id="ARBA00011738"/>
    </source>
</evidence>
<dbReference type="PANTHER" id="PTHR11067">
    <property type="entry name" value="INOSINE TRIPHOSPHATE PYROPHOSPHATASE/HAM1 PROTEIN"/>
    <property type="match status" value="1"/>
</dbReference>
<feature type="binding site" evidence="10">
    <location>
        <begin position="20"/>
        <end position="25"/>
    </location>
    <ligand>
        <name>substrate</name>
    </ligand>
</feature>
<evidence type="ECO:0000256" key="10">
    <source>
        <dbReference type="HAMAP-Rule" id="MF_01405"/>
    </source>
</evidence>
<evidence type="ECO:0000256" key="4">
    <source>
        <dbReference type="ARBA" id="ARBA00022741"/>
    </source>
</evidence>
<dbReference type="Pfam" id="PF01725">
    <property type="entry name" value="Ham1p_like"/>
    <property type="match status" value="1"/>
</dbReference>
<dbReference type="InterPro" id="IPR002637">
    <property type="entry name" value="RdgB/HAM1"/>
</dbReference>
<comment type="catalytic activity">
    <reaction evidence="8 10">
        <text>dITP + H2O = dIMP + diphosphate + H(+)</text>
        <dbReference type="Rhea" id="RHEA:28342"/>
        <dbReference type="ChEBI" id="CHEBI:15377"/>
        <dbReference type="ChEBI" id="CHEBI:15378"/>
        <dbReference type="ChEBI" id="CHEBI:33019"/>
        <dbReference type="ChEBI" id="CHEBI:61194"/>
        <dbReference type="ChEBI" id="CHEBI:61382"/>
        <dbReference type="EC" id="3.6.1.66"/>
    </reaction>
</comment>
<sequence length="210" mass="22932">MTNSVSSPSSWLGSELVLASNNKGKIAEFELLFSELNLDTKVIAQGQLNIEDAIEDGLSFVENAIIKARHAARLSGKPAIADDSGLVVPILNGAPGIYSARFAGEHGNDEANNEKLLQELRPFRQEGKVIEGMFVCVLALVRHADDPLPIIAQGIWQGEILEQARGEHGFGYDPLFWLPELNCSSAEMPKAEKNKISHRGQAIQKLKSYL</sequence>
<keyword evidence="3 10" id="KW-0479">Metal-binding</keyword>
<dbReference type="GO" id="GO:0000166">
    <property type="term" value="F:nucleotide binding"/>
    <property type="evidence" value="ECO:0007669"/>
    <property type="project" value="UniProtKB-KW"/>
</dbReference>